<dbReference type="InterPro" id="IPR010998">
    <property type="entry name" value="Integrase_recombinase_N"/>
</dbReference>
<dbReference type="InterPro" id="IPR002104">
    <property type="entry name" value="Integrase_catalytic"/>
</dbReference>
<dbReference type="STRING" id="1121409.SAMN02745124_02012"/>
<dbReference type="GO" id="GO:0006310">
    <property type="term" value="P:DNA recombination"/>
    <property type="evidence" value="ECO:0007669"/>
    <property type="project" value="UniProtKB-KW"/>
</dbReference>
<feature type="domain" description="Tyr recombinase" evidence="5">
    <location>
        <begin position="211"/>
        <end position="387"/>
    </location>
</feature>
<comment type="similarity">
    <text evidence="1">Belongs to the 'phage' integrase family.</text>
</comment>
<dbReference type="Gene3D" id="1.10.443.10">
    <property type="entry name" value="Intergrase catalytic core"/>
    <property type="match status" value="1"/>
</dbReference>
<dbReference type="PANTHER" id="PTHR30629:SF2">
    <property type="entry name" value="PROPHAGE INTEGRASE INTS-RELATED"/>
    <property type="match status" value="1"/>
</dbReference>
<dbReference type="AlphaFoldDB" id="A0A1M5W0S8"/>
<dbReference type="InterPro" id="IPR038488">
    <property type="entry name" value="Integrase_DNA-bd_sf"/>
</dbReference>
<keyword evidence="2" id="KW-0229">DNA integration</keyword>
<dbReference type="OrthoDB" id="9789256at2"/>
<evidence type="ECO:0000256" key="1">
    <source>
        <dbReference type="ARBA" id="ARBA00008857"/>
    </source>
</evidence>
<name>A0A1M5W0S8_9BACT</name>
<dbReference type="PROSITE" id="PS51898">
    <property type="entry name" value="TYR_RECOMBINASE"/>
    <property type="match status" value="1"/>
</dbReference>
<evidence type="ECO:0000313" key="7">
    <source>
        <dbReference type="Proteomes" id="UP000184139"/>
    </source>
</evidence>
<dbReference type="InterPro" id="IPR050808">
    <property type="entry name" value="Phage_Integrase"/>
</dbReference>
<gene>
    <name evidence="6" type="ORF">SAMN02745124_02012</name>
</gene>
<dbReference type="Pfam" id="PF00589">
    <property type="entry name" value="Phage_integrase"/>
    <property type="match status" value="1"/>
</dbReference>
<evidence type="ECO:0000259" key="5">
    <source>
        <dbReference type="PROSITE" id="PS51898"/>
    </source>
</evidence>
<evidence type="ECO:0000256" key="3">
    <source>
        <dbReference type="ARBA" id="ARBA00023125"/>
    </source>
</evidence>
<accession>A0A1M5W0S8</accession>
<protein>
    <recommendedName>
        <fullName evidence="5">Tyr recombinase domain-containing protein</fullName>
    </recommendedName>
</protein>
<dbReference type="EMBL" id="FQXS01000010">
    <property type="protein sequence ID" value="SHH81105.1"/>
    <property type="molecule type" value="Genomic_DNA"/>
</dbReference>
<organism evidence="6 7">
    <name type="scientific">Desulfofustis glycolicus DSM 9705</name>
    <dbReference type="NCBI Taxonomy" id="1121409"/>
    <lineage>
        <taxon>Bacteria</taxon>
        <taxon>Pseudomonadati</taxon>
        <taxon>Thermodesulfobacteriota</taxon>
        <taxon>Desulfobulbia</taxon>
        <taxon>Desulfobulbales</taxon>
        <taxon>Desulfocapsaceae</taxon>
        <taxon>Desulfofustis</taxon>
    </lineage>
</organism>
<dbReference type="SUPFAM" id="SSF56349">
    <property type="entry name" value="DNA breaking-rejoining enzymes"/>
    <property type="match status" value="1"/>
</dbReference>
<dbReference type="InterPro" id="IPR013762">
    <property type="entry name" value="Integrase-like_cat_sf"/>
</dbReference>
<proteinExistence type="inferred from homology"/>
<dbReference type="PANTHER" id="PTHR30629">
    <property type="entry name" value="PROPHAGE INTEGRASE"/>
    <property type="match status" value="1"/>
</dbReference>
<keyword evidence="7" id="KW-1185">Reference proteome</keyword>
<dbReference type="CDD" id="cd00796">
    <property type="entry name" value="INT_Rci_Hp1_C"/>
    <property type="match status" value="1"/>
</dbReference>
<dbReference type="Gene3D" id="3.30.160.390">
    <property type="entry name" value="Integrase, DNA-binding domain"/>
    <property type="match status" value="1"/>
</dbReference>
<evidence type="ECO:0000313" key="6">
    <source>
        <dbReference type="EMBL" id="SHH81105.1"/>
    </source>
</evidence>
<dbReference type="RefSeq" id="WP_073375704.1">
    <property type="nucleotide sequence ID" value="NZ_FQXS01000010.1"/>
</dbReference>
<reference evidence="6 7" key="1">
    <citation type="submission" date="2016-11" db="EMBL/GenBank/DDBJ databases">
        <authorList>
            <person name="Jaros S."/>
            <person name="Januszkiewicz K."/>
            <person name="Wedrychowicz H."/>
        </authorList>
    </citation>
    <scope>NUCLEOTIDE SEQUENCE [LARGE SCALE GENOMIC DNA]</scope>
    <source>
        <strain evidence="6 7">DSM 9705</strain>
    </source>
</reference>
<keyword evidence="3" id="KW-0238">DNA-binding</keyword>
<dbReference type="InterPro" id="IPR011010">
    <property type="entry name" value="DNA_brk_join_enz"/>
</dbReference>
<keyword evidence="4" id="KW-0233">DNA recombination</keyword>
<sequence length="398" mass="45918">MVASKFKFTDAQFAKLQPHTKKRQYFQDTVQPGLRIQLTPKGVITFQFQRWSARLKKVLTKTLGTYEPNGLGIAKAREMAAHYLADLIEGKDIEQISRDIREEQTFEALFSNWLIEARHREKKTWETDQRRYELYIKKPLGSKKLSWFTRERIKRWHSGLKGIPSQRGKGMRMLGPHTANRCLALVSTVFNSQRPDFPNPTVGVVPFREQSRSRFLQPDELINFFNALESSQTPLYLRDFVYLSLFTGARRGNVGSMKWEDISLDLRTWTIPASDSKNKEEMVIPLADEVIIILERRKKESRSKFVFPVEKSKEGHLQAPRKSWASLLQRAGVENLRFHDLRRSMGSYMTIAGATTTVVGKGLGHRDKKSTAVYERLNLDPVRRSMADAIAIMKANRA</sequence>
<dbReference type="GO" id="GO:0015074">
    <property type="term" value="P:DNA integration"/>
    <property type="evidence" value="ECO:0007669"/>
    <property type="project" value="UniProtKB-KW"/>
</dbReference>
<evidence type="ECO:0000256" key="4">
    <source>
        <dbReference type="ARBA" id="ARBA00023172"/>
    </source>
</evidence>
<dbReference type="GO" id="GO:0003677">
    <property type="term" value="F:DNA binding"/>
    <property type="evidence" value="ECO:0007669"/>
    <property type="project" value="UniProtKB-KW"/>
</dbReference>
<dbReference type="Gene3D" id="1.10.150.130">
    <property type="match status" value="1"/>
</dbReference>
<evidence type="ECO:0000256" key="2">
    <source>
        <dbReference type="ARBA" id="ARBA00022908"/>
    </source>
</evidence>
<dbReference type="Proteomes" id="UP000184139">
    <property type="component" value="Unassembled WGS sequence"/>
</dbReference>